<keyword evidence="8" id="KW-1015">Disulfide bond</keyword>
<dbReference type="SMR" id="A0A5F5PQR3"/>
<dbReference type="CDD" id="cd00095">
    <property type="entry name" value="IFab"/>
    <property type="match status" value="1"/>
</dbReference>
<dbReference type="GO" id="GO:0005615">
    <property type="term" value="C:extracellular space"/>
    <property type="evidence" value="ECO:0000318"/>
    <property type="project" value="GO_Central"/>
</dbReference>
<evidence type="ECO:0000256" key="10">
    <source>
        <dbReference type="RuleBase" id="RU000436"/>
    </source>
</evidence>
<gene>
    <name evidence="13" type="primary">LOC100147174</name>
    <name evidence="12" type="synonym">IF1DA3</name>
</gene>
<evidence type="ECO:0000256" key="3">
    <source>
        <dbReference type="ARBA" id="ARBA00011245"/>
    </source>
</evidence>
<reference evidence="13" key="3">
    <citation type="submission" date="2025-05" db="UniProtKB">
        <authorList>
            <consortium name="Ensembl"/>
        </authorList>
    </citation>
    <scope>IDENTIFICATION</scope>
    <source>
        <strain evidence="13">Thoroughbred</strain>
    </source>
</reference>
<keyword evidence="14" id="KW-1185">Reference proteome</keyword>
<dbReference type="Ensembl" id="ENSECAT00000071746.2">
    <property type="protein sequence ID" value="ENSECAP00000050798.1"/>
    <property type="gene ID" value="ENSECAG00000047150.1"/>
</dbReference>
<keyword evidence="9" id="KW-0325">Glycoprotein</keyword>
<dbReference type="GO" id="GO:0051241">
    <property type="term" value="P:negative regulation of multicellular organismal process"/>
    <property type="evidence" value="ECO:0007669"/>
    <property type="project" value="UniProtKB-ARBA"/>
</dbReference>
<dbReference type="GO" id="GO:0071359">
    <property type="term" value="P:cellular response to dsRNA"/>
    <property type="evidence" value="ECO:0007669"/>
    <property type="project" value="UniProtKB-ARBA"/>
</dbReference>
<sequence>MTYRWILPMALLLCFSTTALSVNYDLLWSQLRSSNSACQKLLWQLNGAPQRCPEDTMNFQFPEEIEQAQQFQKEDAALVFYEMLQHTLRIFRRNFASTGWNETIVKNLLVEVHLQMDHLETNLKGIMEEESSTRGNTTILRLKKYYGSISQYLKAKKYSHCAWTVVQAEMLRNLAFLNGLIDYLQD</sequence>
<comment type="similarity">
    <text evidence="2 10">Belongs to the alpha/beta interferon family.</text>
</comment>
<dbReference type="PaxDb" id="9796-ENSECAP00000050798"/>
<reference evidence="12" key="2">
    <citation type="journal article" date="2020" name="Genomics">
        <title>Comparative genomic analysis of eutherian interferon genes.</title>
        <authorList>
            <person name="Premzl M."/>
        </authorList>
    </citation>
    <scope>NUCLEOTIDE SEQUENCE</scope>
</reference>
<feature type="signal peptide" evidence="11">
    <location>
        <begin position="1"/>
        <end position="21"/>
    </location>
</feature>
<evidence type="ECO:0000313" key="13">
    <source>
        <dbReference type="Ensembl" id="ENSECAP00000050798.1"/>
    </source>
</evidence>
<dbReference type="AlphaFoldDB" id="A0A5F5PQR3"/>
<evidence type="ECO:0000256" key="11">
    <source>
        <dbReference type="SAM" id="SignalP"/>
    </source>
</evidence>
<dbReference type="OrthoDB" id="8922121at2759"/>
<dbReference type="PRINTS" id="PR00266">
    <property type="entry name" value="INTERFERONAB"/>
</dbReference>
<dbReference type="GO" id="GO:0043330">
    <property type="term" value="P:response to exogenous dsRNA"/>
    <property type="evidence" value="ECO:0000318"/>
    <property type="project" value="GO_Central"/>
</dbReference>
<evidence type="ECO:0000256" key="1">
    <source>
        <dbReference type="ARBA" id="ARBA00004613"/>
    </source>
</evidence>
<comment type="subcellular location">
    <subcellularLocation>
        <location evidence="1">Secreted</location>
    </subcellularLocation>
</comment>
<evidence type="ECO:0000256" key="7">
    <source>
        <dbReference type="ARBA" id="ARBA00023118"/>
    </source>
</evidence>
<dbReference type="PANTHER" id="PTHR11691:SF73">
    <property type="entry name" value="INTERFERON BETA"/>
    <property type="match status" value="1"/>
</dbReference>
<dbReference type="GeneTree" id="ENSGT01000000214430"/>
<name>A0A5F5PQR3_HORSE</name>
<evidence type="ECO:0000256" key="8">
    <source>
        <dbReference type="ARBA" id="ARBA00023157"/>
    </source>
</evidence>
<dbReference type="GO" id="GO:0098586">
    <property type="term" value="P:cellular response to virus"/>
    <property type="evidence" value="ECO:0007669"/>
    <property type="project" value="UniProtKB-ARBA"/>
</dbReference>
<dbReference type="GO" id="GO:0005125">
    <property type="term" value="F:cytokine activity"/>
    <property type="evidence" value="ECO:0000318"/>
    <property type="project" value="GO_Central"/>
</dbReference>
<keyword evidence="6 11" id="KW-0732">Signal</keyword>
<evidence type="ECO:0000256" key="6">
    <source>
        <dbReference type="ARBA" id="ARBA00022729"/>
    </source>
</evidence>
<accession>A0A5F5PQR3</accession>
<dbReference type="PANTHER" id="PTHR11691">
    <property type="entry name" value="TYPE I INTERFERON"/>
    <property type="match status" value="1"/>
</dbReference>
<evidence type="ECO:0000256" key="2">
    <source>
        <dbReference type="ARBA" id="ARBA00011033"/>
    </source>
</evidence>
<dbReference type="GO" id="GO:0002286">
    <property type="term" value="P:T cell activation involved in immune response"/>
    <property type="evidence" value="ECO:0000318"/>
    <property type="project" value="GO_Central"/>
</dbReference>
<dbReference type="FunFam" id="1.20.1250.10:FF:000026">
    <property type="entry name" value="Interferon beta"/>
    <property type="match status" value="1"/>
</dbReference>
<dbReference type="InterPro" id="IPR009079">
    <property type="entry name" value="4_helix_cytokine-like_core"/>
</dbReference>
<dbReference type="GO" id="GO:0060337">
    <property type="term" value="P:type I interferon-mediated signaling pathway"/>
    <property type="evidence" value="ECO:0000318"/>
    <property type="project" value="GO_Central"/>
</dbReference>
<dbReference type="GO" id="GO:0009893">
    <property type="term" value="P:positive regulation of metabolic process"/>
    <property type="evidence" value="ECO:0007669"/>
    <property type="project" value="UniProtKB-ARBA"/>
</dbReference>
<dbReference type="Pfam" id="PF00143">
    <property type="entry name" value="Interferon"/>
    <property type="match status" value="1"/>
</dbReference>
<dbReference type="EMBL" id="LR761187">
    <property type="protein sequence ID" value="CAB0000408.1"/>
    <property type="molecule type" value="Genomic_DNA"/>
</dbReference>
<dbReference type="OMA" id="DQANSTW"/>
<reference evidence="13 14" key="1">
    <citation type="journal article" date="2009" name="Science">
        <title>Genome sequence, comparative analysis, and population genetics of the domestic horse.</title>
        <authorList>
            <consortium name="Broad Institute Genome Sequencing Platform"/>
            <consortium name="Broad Institute Whole Genome Assembly Team"/>
            <person name="Wade C.M."/>
            <person name="Giulotto E."/>
            <person name="Sigurdsson S."/>
            <person name="Zoli M."/>
            <person name="Gnerre S."/>
            <person name="Imsland F."/>
            <person name="Lear T.L."/>
            <person name="Adelson D.L."/>
            <person name="Bailey E."/>
            <person name="Bellone R.R."/>
            <person name="Bloecker H."/>
            <person name="Distl O."/>
            <person name="Edgar R.C."/>
            <person name="Garber M."/>
            <person name="Leeb T."/>
            <person name="Mauceli E."/>
            <person name="MacLeod J.N."/>
            <person name="Penedo M.C.T."/>
            <person name="Raison J.M."/>
            <person name="Sharpe T."/>
            <person name="Vogel J."/>
            <person name="Andersson L."/>
            <person name="Antczak D.F."/>
            <person name="Biagi T."/>
            <person name="Binns M.M."/>
            <person name="Chowdhary B.P."/>
            <person name="Coleman S.J."/>
            <person name="Della Valle G."/>
            <person name="Fryc S."/>
            <person name="Guerin G."/>
            <person name="Hasegawa T."/>
            <person name="Hill E.W."/>
            <person name="Jurka J."/>
            <person name="Kiialainen A."/>
            <person name="Lindgren G."/>
            <person name="Liu J."/>
            <person name="Magnani E."/>
            <person name="Mickelson J.R."/>
            <person name="Murray J."/>
            <person name="Nergadze S.G."/>
            <person name="Onofrio R."/>
            <person name="Pedroni S."/>
            <person name="Piras M.F."/>
            <person name="Raudsepp T."/>
            <person name="Rocchi M."/>
            <person name="Roeed K.H."/>
            <person name="Ryder O.A."/>
            <person name="Searle S."/>
            <person name="Skow L."/>
            <person name="Swinburne J.E."/>
            <person name="Syvaenen A.C."/>
            <person name="Tozaki T."/>
            <person name="Valberg S.J."/>
            <person name="Vaudin M."/>
            <person name="White J.R."/>
            <person name="Zody M.C."/>
            <person name="Lander E.S."/>
            <person name="Lindblad-Toh K."/>
        </authorList>
    </citation>
    <scope>NUCLEOTIDE SEQUENCE [LARGE SCALE GENOMIC DNA]</scope>
    <source>
        <strain evidence="13 14">Thoroughbred</strain>
    </source>
</reference>
<dbReference type="GO" id="GO:0002250">
    <property type="term" value="P:adaptive immune response"/>
    <property type="evidence" value="ECO:0000318"/>
    <property type="project" value="GO_Central"/>
</dbReference>
<evidence type="ECO:0000256" key="4">
    <source>
        <dbReference type="ARBA" id="ARBA00022514"/>
    </source>
</evidence>
<keyword evidence="4 10" id="KW-0202">Cytokine</keyword>
<dbReference type="Gene3D" id="1.20.1250.10">
    <property type="match status" value="1"/>
</dbReference>
<dbReference type="PROSITE" id="PS00252">
    <property type="entry name" value="INTERFERON_A_B_D"/>
    <property type="match status" value="1"/>
</dbReference>
<evidence type="ECO:0000256" key="9">
    <source>
        <dbReference type="ARBA" id="ARBA00023180"/>
    </source>
</evidence>
<organism evidence="13 14">
    <name type="scientific">Equus caballus</name>
    <name type="common">Horse</name>
    <dbReference type="NCBI Taxonomy" id="9796"/>
    <lineage>
        <taxon>Eukaryota</taxon>
        <taxon>Metazoa</taxon>
        <taxon>Chordata</taxon>
        <taxon>Craniata</taxon>
        <taxon>Vertebrata</taxon>
        <taxon>Euteleostomi</taxon>
        <taxon>Mammalia</taxon>
        <taxon>Eutheria</taxon>
        <taxon>Laurasiatheria</taxon>
        <taxon>Perissodactyla</taxon>
        <taxon>Equidae</taxon>
        <taxon>Equus</taxon>
    </lineage>
</organism>
<proteinExistence type="inferred from homology"/>
<evidence type="ECO:0000256" key="5">
    <source>
        <dbReference type="ARBA" id="ARBA00022525"/>
    </source>
</evidence>
<dbReference type="GO" id="GO:0051607">
    <property type="term" value="P:defense response to virus"/>
    <property type="evidence" value="ECO:0007669"/>
    <property type="project" value="UniProtKB-KW"/>
</dbReference>
<dbReference type="GO" id="GO:0002323">
    <property type="term" value="P:natural killer cell activation involved in immune response"/>
    <property type="evidence" value="ECO:0000318"/>
    <property type="project" value="GO_Central"/>
</dbReference>
<dbReference type="SMART" id="SM00076">
    <property type="entry name" value="IFabd"/>
    <property type="match status" value="1"/>
</dbReference>
<keyword evidence="5" id="KW-0964">Secreted</keyword>
<dbReference type="GO" id="GO:0005132">
    <property type="term" value="F:type I interferon receptor binding"/>
    <property type="evidence" value="ECO:0000318"/>
    <property type="project" value="GO_Central"/>
</dbReference>
<feature type="chain" id="PRO_5044621443" evidence="11">
    <location>
        <begin position="22"/>
        <end position="186"/>
    </location>
</feature>
<dbReference type="Bgee" id="ENSECAG00000043505">
    <property type="expression patterns" value="Expressed in trophoblast"/>
</dbReference>
<dbReference type="SUPFAM" id="SSF47266">
    <property type="entry name" value="4-helical cytokines"/>
    <property type="match status" value="1"/>
</dbReference>
<dbReference type="Proteomes" id="UP000002281">
    <property type="component" value="Chromosome 23"/>
</dbReference>
<dbReference type="STRING" id="9796.ENSECAP00000050798"/>
<keyword evidence="7 10" id="KW-0051">Antiviral defense</keyword>
<evidence type="ECO:0000313" key="12">
    <source>
        <dbReference type="EMBL" id="CAB0000408.1"/>
    </source>
</evidence>
<dbReference type="GO" id="GO:0002312">
    <property type="term" value="P:B cell activation involved in immune response"/>
    <property type="evidence" value="ECO:0000318"/>
    <property type="project" value="GO_Central"/>
</dbReference>
<dbReference type="GO" id="GO:0002683">
    <property type="term" value="P:negative regulation of immune system process"/>
    <property type="evidence" value="ECO:0007669"/>
    <property type="project" value="UniProtKB-ARBA"/>
</dbReference>
<evidence type="ECO:0000313" key="14">
    <source>
        <dbReference type="Proteomes" id="UP000002281"/>
    </source>
</evidence>
<dbReference type="InterPro" id="IPR000471">
    <property type="entry name" value="Interferon_alpha/beta/delta"/>
</dbReference>
<protein>
    <submittedName>
        <fullName evidence="12">Interferon 1DA3</fullName>
    </submittedName>
</protein>
<dbReference type="GO" id="GO:0006959">
    <property type="term" value="P:humoral immune response"/>
    <property type="evidence" value="ECO:0000318"/>
    <property type="project" value="GO_Central"/>
</dbReference>
<comment type="subunit">
    <text evidence="3">Monomer.</text>
</comment>